<keyword evidence="6 9" id="KW-1133">Transmembrane helix</keyword>
<evidence type="ECO:0000313" key="13">
    <source>
        <dbReference type="Proteomes" id="UP000035740"/>
    </source>
</evidence>
<evidence type="ECO:0000256" key="7">
    <source>
        <dbReference type="ARBA" id="ARBA00023136"/>
    </source>
</evidence>
<dbReference type="GO" id="GO:0009791">
    <property type="term" value="P:post-embryonic development"/>
    <property type="evidence" value="ECO:0007669"/>
    <property type="project" value="UniProtKB-ARBA"/>
</dbReference>
<dbReference type="GO" id="GO:0033612">
    <property type="term" value="F:receptor serine/threonine kinase binding"/>
    <property type="evidence" value="ECO:0007669"/>
    <property type="project" value="TreeGrafter"/>
</dbReference>
<feature type="domain" description="Protein kinase" evidence="11">
    <location>
        <begin position="660"/>
        <end position="933"/>
    </location>
</feature>
<dbReference type="InterPro" id="IPR001245">
    <property type="entry name" value="Ser-Thr/Tyr_kinase_cat_dom"/>
</dbReference>
<accession>A0A0J8DVQ9</accession>
<evidence type="ECO:0000256" key="6">
    <source>
        <dbReference type="ARBA" id="ARBA00022989"/>
    </source>
</evidence>
<keyword evidence="7 9" id="KW-0472">Membrane</keyword>
<dbReference type="Pfam" id="PF08263">
    <property type="entry name" value="LRRNT_2"/>
    <property type="match status" value="1"/>
</dbReference>
<dbReference type="InterPro" id="IPR013210">
    <property type="entry name" value="LRR_N_plant-typ"/>
</dbReference>
<dbReference type="InterPro" id="IPR011009">
    <property type="entry name" value="Kinase-like_dom_sf"/>
</dbReference>
<dbReference type="Proteomes" id="UP000035740">
    <property type="component" value="Unassembled WGS sequence"/>
</dbReference>
<dbReference type="Pfam" id="PF00560">
    <property type="entry name" value="LRR_1"/>
    <property type="match status" value="8"/>
</dbReference>
<dbReference type="FunFam" id="3.80.10.10:FF:000400">
    <property type="entry name" value="Nuclear pore complex protein NUP107"/>
    <property type="match status" value="1"/>
</dbReference>
<dbReference type="OrthoDB" id="2015831at2759"/>
<dbReference type="PANTHER" id="PTHR48056:SF41">
    <property type="entry name" value="RECEPTOR-LIKE PROTEIN KINASE HAIKU2"/>
    <property type="match status" value="1"/>
</dbReference>
<organism evidence="12 13">
    <name type="scientific">Beta vulgaris subsp. vulgaris</name>
    <name type="common">Beet</name>
    <dbReference type="NCBI Taxonomy" id="3555"/>
    <lineage>
        <taxon>Eukaryota</taxon>
        <taxon>Viridiplantae</taxon>
        <taxon>Streptophyta</taxon>
        <taxon>Embryophyta</taxon>
        <taxon>Tracheophyta</taxon>
        <taxon>Spermatophyta</taxon>
        <taxon>Magnoliopsida</taxon>
        <taxon>eudicotyledons</taxon>
        <taxon>Gunneridae</taxon>
        <taxon>Pentapetalae</taxon>
        <taxon>Caryophyllales</taxon>
        <taxon>Chenopodiaceae</taxon>
        <taxon>Betoideae</taxon>
        <taxon>Beta</taxon>
    </lineage>
</organism>
<feature type="transmembrane region" description="Helical" evidence="9">
    <location>
        <begin position="599"/>
        <end position="620"/>
    </location>
</feature>
<protein>
    <recommendedName>
        <fullName evidence="11">Protein kinase domain-containing protein</fullName>
    </recommendedName>
</protein>
<keyword evidence="13" id="KW-1185">Reference proteome</keyword>
<evidence type="ECO:0000256" key="2">
    <source>
        <dbReference type="ARBA" id="ARBA00022614"/>
    </source>
</evidence>
<gene>
    <name evidence="12" type="ORF">BVRB_013860</name>
</gene>
<dbReference type="GO" id="GO:0016020">
    <property type="term" value="C:membrane"/>
    <property type="evidence" value="ECO:0007669"/>
    <property type="project" value="UniProtKB-SubCell"/>
</dbReference>
<evidence type="ECO:0000259" key="11">
    <source>
        <dbReference type="PROSITE" id="PS50011"/>
    </source>
</evidence>
<evidence type="ECO:0000256" key="3">
    <source>
        <dbReference type="ARBA" id="ARBA00022692"/>
    </source>
</evidence>
<evidence type="ECO:0000256" key="5">
    <source>
        <dbReference type="ARBA" id="ARBA00022737"/>
    </source>
</evidence>
<dbReference type="InterPro" id="IPR050647">
    <property type="entry name" value="Plant_LRR-RLKs"/>
</dbReference>
<feature type="chain" id="PRO_5005296541" description="Protein kinase domain-containing protein" evidence="10">
    <location>
        <begin position="24"/>
        <end position="941"/>
    </location>
</feature>
<name>A0A0J8DVQ9_BETVV</name>
<evidence type="ECO:0000313" key="12">
    <source>
        <dbReference type="EMBL" id="KMS94945.1"/>
    </source>
</evidence>
<dbReference type="Gramene" id="KMS94945">
    <property type="protein sequence ID" value="KMS94945"/>
    <property type="gene ID" value="BVRB_013860"/>
</dbReference>
<evidence type="ECO:0000256" key="4">
    <source>
        <dbReference type="ARBA" id="ARBA00022729"/>
    </source>
</evidence>
<dbReference type="GO" id="GO:0051707">
    <property type="term" value="P:response to other organism"/>
    <property type="evidence" value="ECO:0007669"/>
    <property type="project" value="UniProtKB-ARBA"/>
</dbReference>
<keyword evidence="2" id="KW-0433">Leucine-rich repeat</keyword>
<dbReference type="InterPro" id="IPR032675">
    <property type="entry name" value="LRR_dom_sf"/>
</dbReference>
<proteinExistence type="predicted"/>
<dbReference type="Pfam" id="PF07714">
    <property type="entry name" value="PK_Tyr_Ser-Thr"/>
    <property type="match status" value="2"/>
</dbReference>
<dbReference type="GO" id="GO:0006952">
    <property type="term" value="P:defense response"/>
    <property type="evidence" value="ECO:0007669"/>
    <property type="project" value="UniProtKB-ARBA"/>
</dbReference>
<dbReference type="FunFam" id="3.80.10.10:FF:000453">
    <property type="entry name" value="Leucine-rich receptor-like protein kinase family protein"/>
    <property type="match status" value="1"/>
</dbReference>
<keyword evidence="3 9" id="KW-0812">Transmembrane</keyword>
<dbReference type="InterPro" id="IPR000719">
    <property type="entry name" value="Prot_kinase_dom"/>
</dbReference>
<dbReference type="PROSITE" id="PS50011">
    <property type="entry name" value="PROTEIN_KINASE_DOM"/>
    <property type="match status" value="1"/>
</dbReference>
<keyword evidence="4 10" id="KW-0732">Signal</keyword>
<dbReference type="SMART" id="SM00369">
    <property type="entry name" value="LRR_TYP"/>
    <property type="match status" value="5"/>
</dbReference>
<evidence type="ECO:0000256" key="10">
    <source>
        <dbReference type="SAM" id="SignalP"/>
    </source>
</evidence>
<reference evidence="12 13" key="1">
    <citation type="journal article" date="2014" name="Nature">
        <title>The genome of the recently domesticated crop plant sugar beet (Beta vulgaris).</title>
        <authorList>
            <person name="Dohm J.C."/>
            <person name="Minoche A.E."/>
            <person name="Holtgrawe D."/>
            <person name="Capella-Gutierrez S."/>
            <person name="Zakrzewski F."/>
            <person name="Tafer H."/>
            <person name="Rupp O."/>
            <person name="Sorensen T.R."/>
            <person name="Stracke R."/>
            <person name="Reinhardt R."/>
            <person name="Goesmann A."/>
            <person name="Kraft T."/>
            <person name="Schulz B."/>
            <person name="Stadler P.F."/>
            <person name="Schmidt T."/>
            <person name="Gabaldon T."/>
            <person name="Lehrach H."/>
            <person name="Weisshaar B."/>
            <person name="Himmelbauer H."/>
        </authorList>
    </citation>
    <scope>NUCLEOTIDE SEQUENCE [LARGE SCALE GENOMIC DNA]</scope>
    <source>
        <tissue evidence="12">Taproot</tissue>
    </source>
</reference>
<dbReference type="eggNOG" id="ENOG502QVPY">
    <property type="taxonomic scope" value="Eukaryota"/>
</dbReference>
<dbReference type="InterPro" id="IPR001611">
    <property type="entry name" value="Leu-rich_rpt"/>
</dbReference>
<dbReference type="OMA" id="KHIWNTK"/>
<keyword evidence="5" id="KW-0677">Repeat</keyword>
<evidence type="ECO:0000256" key="8">
    <source>
        <dbReference type="ARBA" id="ARBA00023180"/>
    </source>
</evidence>
<dbReference type="GO" id="GO:0005524">
    <property type="term" value="F:ATP binding"/>
    <property type="evidence" value="ECO:0007669"/>
    <property type="project" value="InterPro"/>
</dbReference>
<dbReference type="EMBL" id="KQ090648">
    <property type="protein sequence ID" value="KMS94945.1"/>
    <property type="molecule type" value="Genomic_DNA"/>
</dbReference>
<sequence>MHPSISCSTIFIFLLCFLTSTSSKELLSLLNFKSHLQTTNVNLFSSWLPSNPTCNFTGISCNNAGNITGIDLSKQALSGTIHFQAICSIPSLQKLDLGFNSLSGNITLHIRNCTQLEYLNLGNNNFFGSFPDISPLHQLKFLYLQLSGFSGVFPWNSLSNITQIIQLSLGDNPFDITLFPKQITQLQKLNLLHLYNTSISGLIPPEIGNLSELIDLELSNNSLSGSIPPEISKLKNLRQLILWGNTLTGIIPVGFRNLTNLQQFDASINSLTGDLSELKYLNQITSLVLNRNNFSGSIPPEFGDFKKLMNLSLYNNKLTGKLPAKIGSWAEFDYIDVSANLLTGAIPPDMCKKGTMTKLLMIQNNFSGEIPASYAACSTLNRFRVSDNLLTGEVPPGIWGLPNLETIDIAHNQLRGPITRDISKAKKLLQIYASNNELSGVIPVEISDASSLVLIDVSKNQLTGKVPESVGKLKNINSLYLQENQLSGDIPASLADCLHLSELNLAQNSFSGHIPISLGSLPTLTSLNLSHNKLLGVIPGTLSSLRLSLLDLSYNKLSGPIPGSLSVEAYNGGFIGNDGLCSRNPKLFRPCPSRPRDHYMIFLVVGIVLLIVFTSCYVCMKLHTAWKDKKRSLLLNDDDLWNMKSYHMLNFTKEEILKSIKPENLIAKGGCGSVYRVILRDGQELAVKHIWYIEFSDDEKKNRASTPILDKNGGSRSRKMKEFEMEVQTLSSIRHINILKLYCSITSNDSSLLVYEFLSNGSLWDRLHNSTEDSALDWQSRYEIALGAARGLEYLHHGYEKPNVVCPNSTHVVAGTYGYIAPEYGYTSKVNEKCDVYSFGVVLLELVTGKRPINEPEFRENDIVDWVSIKLRNSNVISSIIDSSIMESENEEVIKVLKIAIFCTRKLPELRPTMKSVVQMLEEAAPSKLVPSLMAKAGQRR</sequence>
<dbReference type="GO" id="GO:0004672">
    <property type="term" value="F:protein kinase activity"/>
    <property type="evidence" value="ECO:0007669"/>
    <property type="project" value="InterPro"/>
</dbReference>
<comment type="subcellular location">
    <subcellularLocation>
        <location evidence="1">Membrane</location>
        <topology evidence="1">Single-pass membrane protein</topology>
    </subcellularLocation>
</comment>
<keyword evidence="8" id="KW-0325">Glycoprotein</keyword>
<dbReference type="SUPFAM" id="SSF52058">
    <property type="entry name" value="L domain-like"/>
    <property type="match status" value="3"/>
</dbReference>
<feature type="signal peptide" evidence="10">
    <location>
        <begin position="1"/>
        <end position="23"/>
    </location>
</feature>
<evidence type="ECO:0000256" key="9">
    <source>
        <dbReference type="SAM" id="Phobius"/>
    </source>
</evidence>
<dbReference type="PANTHER" id="PTHR48056">
    <property type="entry name" value="LRR RECEPTOR-LIKE SERINE/THREONINE-PROTEIN KINASE-RELATED"/>
    <property type="match status" value="1"/>
</dbReference>
<dbReference type="FunFam" id="3.80.10.10:FF:000233">
    <property type="entry name" value="Leucine-rich repeat receptor-like protein kinase TDR"/>
    <property type="match status" value="1"/>
</dbReference>
<dbReference type="InterPro" id="IPR003591">
    <property type="entry name" value="Leu-rich_rpt_typical-subtyp"/>
</dbReference>
<dbReference type="PRINTS" id="PR00019">
    <property type="entry name" value="LEURICHRPT"/>
</dbReference>
<dbReference type="Gene3D" id="1.10.510.10">
    <property type="entry name" value="Transferase(Phosphotransferase) domain 1"/>
    <property type="match status" value="2"/>
</dbReference>
<dbReference type="SUPFAM" id="SSF56112">
    <property type="entry name" value="Protein kinase-like (PK-like)"/>
    <property type="match status" value="1"/>
</dbReference>
<dbReference type="AlphaFoldDB" id="A0A0J8DVQ9"/>
<evidence type="ECO:0000256" key="1">
    <source>
        <dbReference type="ARBA" id="ARBA00004167"/>
    </source>
</evidence>
<dbReference type="Gene3D" id="3.80.10.10">
    <property type="entry name" value="Ribonuclease Inhibitor"/>
    <property type="match status" value="4"/>
</dbReference>